<dbReference type="SMART" id="SM00388">
    <property type="entry name" value="HisKA"/>
    <property type="match status" value="1"/>
</dbReference>
<dbReference type="InterPro" id="IPR001789">
    <property type="entry name" value="Sig_transdc_resp-reg_receiver"/>
</dbReference>
<feature type="region of interest" description="Disordered" evidence="7">
    <location>
        <begin position="1"/>
        <end position="38"/>
    </location>
</feature>
<dbReference type="Gene3D" id="1.10.287.130">
    <property type="match status" value="1"/>
</dbReference>
<comment type="caution">
    <text evidence="10">The sequence shown here is derived from an EMBL/GenBank/DDBJ whole genome shotgun (WGS) entry which is preliminary data.</text>
</comment>
<feature type="domain" description="Response regulatory" evidence="9">
    <location>
        <begin position="1096"/>
        <end position="1224"/>
    </location>
</feature>
<evidence type="ECO:0000256" key="7">
    <source>
        <dbReference type="SAM" id="MobiDB-lite"/>
    </source>
</evidence>
<dbReference type="PANTHER" id="PTHR43047:SF72">
    <property type="entry name" value="OSMOSENSING HISTIDINE PROTEIN KINASE SLN1"/>
    <property type="match status" value="1"/>
</dbReference>
<comment type="catalytic activity">
    <reaction evidence="1">
        <text>ATP + protein L-histidine = ADP + protein N-phospho-L-histidine.</text>
        <dbReference type="EC" id="2.7.13.3"/>
    </reaction>
</comment>
<evidence type="ECO:0000256" key="1">
    <source>
        <dbReference type="ARBA" id="ARBA00000085"/>
    </source>
</evidence>
<proteinExistence type="predicted"/>
<dbReference type="InterPro" id="IPR003594">
    <property type="entry name" value="HATPase_dom"/>
</dbReference>
<dbReference type="Proteomes" id="UP001283341">
    <property type="component" value="Unassembled WGS sequence"/>
</dbReference>
<dbReference type="EC" id="2.7.13.3" evidence="2"/>
<evidence type="ECO:0000313" key="10">
    <source>
        <dbReference type="EMBL" id="KAK3316794.1"/>
    </source>
</evidence>
<evidence type="ECO:0000313" key="11">
    <source>
        <dbReference type="Proteomes" id="UP001283341"/>
    </source>
</evidence>
<evidence type="ECO:0000256" key="5">
    <source>
        <dbReference type="ARBA" id="ARBA00022777"/>
    </source>
</evidence>
<dbReference type="InterPro" id="IPR005467">
    <property type="entry name" value="His_kinase_dom"/>
</dbReference>
<sequence>MIIDVAAPCADEAEPDPDRQQQEANDAAAKAHAQNVENHERARQREIAAYLSAAFFPLEIPYGPGPNPFINQDATLNALVQLGALRLDSKFAFLSFIDRETQWVVAEMTRTHRVSEMKWDGDDHIWLGVAKLEACWGVCPTTMKAFMDETGEWARRGPNVIANTTRYIVHDFRSDPAYKDRPYVTAYPWFTSYLEVPLVSPLGYLLGSYCVVDDKLHDYDNDYSVGIMNEIAATIMDHLDLVRLKQNRDRSDKLIDGLSVFIGSDPLPPPAAQAITLPNGAGQPPMGLETAPSSNGHYSDSRPPPPSNFVSSSSIQSSVSGPSLPTYVGSPDTPLTSVGDELSEDPIGSIGSQVAPDVQGTVAAGDVNGATGASHANGFISSANIKSAFFRAATTIRQAMDMDGLMFLDAVPTAYVNEHDQSTPSPPTEASGPFCAAIVQSTGSGADSPRIPGQSSQTRLPEAALQRFIRRYPRGHVFSADEFGPIEEVYAPGKPWPGLNRSDDRENLILRNDVATLFHVLPAAKYIVFLPLWHFQRECWYAAALGWVTDPTCAIETSDISLVAAFGNCVMAQVARMETMAASRAKTSFVSSISHELRSPLHGILASSELLRESISDPTLLSTLDMLDSCGKTLLDTFTNLLDHAISIKDGKASKRKSESRMRISDLGHLVEDVVEAVHFSHLSENAFQTSLRPKGVYSIYSSANAAGGGPPPDHPLLIVLNIAKRPSWDMLVDVGAWKRIVMNIYSNALKYTKAGRIEVGLKVVQKPDRNGILCDHISFTVEDTGKGMSSDYLKYRLFTPFSQEDAYSPGIGLGLSIVQQLASGLGGTIEVKSSVGVGTLVEVCLPVKQEAITDVEMVQSPDMYPLSGRSVCLITPEAYFTAVKQPVKVTPEMKKRAATVERVVRTNAGDVLGMDVIPATVECPVPKADIYLLDGDVASEAVKSGCPPETFIPSVSPLVLLCSGAGPPACVRHKVLKSHGHHLHHPIGPRKIGSVFDSALKNPCGVSPPHVDVKSEEWNPFVARQLLPSRPKMPEPGAAYHGSQSPLPQPALAETGAVAQKQYLSEAVSSPSNTITPGAHIPVSSQQEKPLGTLHLLLVDDNPINIKLLAAVVKKLNHSFETASHGLEAVNLYRASLEPQNRRFDTIFMDISMPVMDGFEAIREIRRLENEAGIGSGQGCKIAALTGLSSEVSRKEAFASGSNLFLTKPVKLGMVRKVLEGGMDGEMEGLGLASPSPPVTPTAGG</sequence>
<keyword evidence="4" id="KW-0808">Transferase</keyword>
<organism evidence="10 11">
    <name type="scientific">Apodospora peruviana</name>
    <dbReference type="NCBI Taxonomy" id="516989"/>
    <lineage>
        <taxon>Eukaryota</taxon>
        <taxon>Fungi</taxon>
        <taxon>Dikarya</taxon>
        <taxon>Ascomycota</taxon>
        <taxon>Pezizomycotina</taxon>
        <taxon>Sordariomycetes</taxon>
        <taxon>Sordariomycetidae</taxon>
        <taxon>Sordariales</taxon>
        <taxon>Lasiosphaeriaceae</taxon>
        <taxon>Apodospora</taxon>
    </lineage>
</organism>
<dbReference type="SUPFAM" id="SSF55874">
    <property type="entry name" value="ATPase domain of HSP90 chaperone/DNA topoisomerase II/histidine kinase"/>
    <property type="match status" value="1"/>
</dbReference>
<dbReference type="Pfam" id="PF00072">
    <property type="entry name" value="Response_reg"/>
    <property type="match status" value="1"/>
</dbReference>
<dbReference type="SUPFAM" id="SSF55781">
    <property type="entry name" value="GAF domain-like"/>
    <property type="match status" value="1"/>
</dbReference>
<feature type="region of interest" description="Disordered" evidence="7">
    <location>
        <begin position="1029"/>
        <end position="1048"/>
    </location>
</feature>
<dbReference type="CDD" id="cd00082">
    <property type="entry name" value="HisKA"/>
    <property type="match status" value="1"/>
</dbReference>
<feature type="domain" description="Histidine kinase" evidence="8">
    <location>
        <begin position="592"/>
        <end position="850"/>
    </location>
</feature>
<keyword evidence="3 6" id="KW-0597">Phosphoprotein</keyword>
<dbReference type="CDD" id="cd17546">
    <property type="entry name" value="REC_hyHK_CKI1_RcsC-like"/>
    <property type="match status" value="1"/>
</dbReference>
<dbReference type="PANTHER" id="PTHR43047">
    <property type="entry name" value="TWO-COMPONENT HISTIDINE PROTEIN KINASE"/>
    <property type="match status" value="1"/>
</dbReference>
<keyword evidence="11" id="KW-1185">Reference proteome</keyword>
<dbReference type="SMART" id="SM00387">
    <property type="entry name" value="HATPase_c"/>
    <property type="match status" value="1"/>
</dbReference>
<feature type="compositionally biased region" description="Low complexity" evidence="7">
    <location>
        <begin position="22"/>
        <end position="34"/>
    </location>
</feature>
<dbReference type="PROSITE" id="PS50109">
    <property type="entry name" value="HIS_KIN"/>
    <property type="match status" value="1"/>
</dbReference>
<evidence type="ECO:0000256" key="2">
    <source>
        <dbReference type="ARBA" id="ARBA00012438"/>
    </source>
</evidence>
<name>A0AAE0I1D7_9PEZI</name>
<dbReference type="Gene3D" id="3.40.50.2300">
    <property type="match status" value="1"/>
</dbReference>
<evidence type="ECO:0000259" key="9">
    <source>
        <dbReference type="PROSITE" id="PS50110"/>
    </source>
</evidence>
<dbReference type="InterPro" id="IPR003661">
    <property type="entry name" value="HisK_dim/P_dom"/>
</dbReference>
<dbReference type="InterPro" id="IPR004358">
    <property type="entry name" value="Sig_transdc_His_kin-like_C"/>
</dbReference>
<evidence type="ECO:0000256" key="3">
    <source>
        <dbReference type="ARBA" id="ARBA00022553"/>
    </source>
</evidence>
<feature type="compositionally biased region" description="Low complexity" evidence="7">
    <location>
        <begin position="308"/>
        <end position="325"/>
    </location>
</feature>
<dbReference type="InterPro" id="IPR036890">
    <property type="entry name" value="HATPase_C_sf"/>
</dbReference>
<keyword evidence="5 10" id="KW-0418">Kinase</keyword>
<dbReference type="SUPFAM" id="SSF52172">
    <property type="entry name" value="CheY-like"/>
    <property type="match status" value="1"/>
</dbReference>
<dbReference type="Pfam" id="PF00512">
    <property type="entry name" value="HisKA"/>
    <property type="match status" value="1"/>
</dbReference>
<evidence type="ECO:0000259" key="8">
    <source>
        <dbReference type="PROSITE" id="PS50109"/>
    </source>
</evidence>
<feature type="modified residue" description="4-aspartylphosphate" evidence="6">
    <location>
        <position position="1151"/>
    </location>
</feature>
<dbReference type="Pfam" id="PF02518">
    <property type="entry name" value="HATPase_c"/>
    <property type="match status" value="1"/>
</dbReference>
<dbReference type="InterPro" id="IPR011006">
    <property type="entry name" value="CheY-like_superfamily"/>
</dbReference>
<reference evidence="10" key="1">
    <citation type="journal article" date="2023" name="Mol. Phylogenet. Evol.">
        <title>Genome-scale phylogeny and comparative genomics of the fungal order Sordariales.</title>
        <authorList>
            <person name="Hensen N."/>
            <person name="Bonometti L."/>
            <person name="Westerberg I."/>
            <person name="Brannstrom I.O."/>
            <person name="Guillou S."/>
            <person name="Cros-Aarteil S."/>
            <person name="Calhoun S."/>
            <person name="Haridas S."/>
            <person name="Kuo A."/>
            <person name="Mondo S."/>
            <person name="Pangilinan J."/>
            <person name="Riley R."/>
            <person name="LaButti K."/>
            <person name="Andreopoulos B."/>
            <person name="Lipzen A."/>
            <person name="Chen C."/>
            <person name="Yan M."/>
            <person name="Daum C."/>
            <person name="Ng V."/>
            <person name="Clum A."/>
            <person name="Steindorff A."/>
            <person name="Ohm R.A."/>
            <person name="Martin F."/>
            <person name="Silar P."/>
            <person name="Natvig D.O."/>
            <person name="Lalanne C."/>
            <person name="Gautier V."/>
            <person name="Ament-Velasquez S.L."/>
            <person name="Kruys A."/>
            <person name="Hutchinson M.I."/>
            <person name="Powell A.J."/>
            <person name="Barry K."/>
            <person name="Miller A.N."/>
            <person name="Grigoriev I.V."/>
            <person name="Debuchy R."/>
            <person name="Gladieux P."/>
            <person name="Hiltunen Thoren M."/>
            <person name="Johannesson H."/>
        </authorList>
    </citation>
    <scope>NUCLEOTIDE SEQUENCE</scope>
    <source>
        <strain evidence="10">CBS 118394</strain>
    </source>
</reference>
<feature type="region of interest" description="Disordered" evidence="7">
    <location>
        <begin position="272"/>
        <end position="353"/>
    </location>
</feature>
<dbReference type="Gene3D" id="3.30.565.10">
    <property type="entry name" value="Histidine kinase-like ATPase, C-terminal domain"/>
    <property type="match status" value="1"/>
</dbReference>
<feature type="compositionally biased region" description="Low complexity" evidence="7">
    <location>
        <begin position="1"/>
        <end position="10"/>
    </location>
</feature>
<reference evidence="10" key="2">
    <citation type="submission" date="2023-06" db="EMBL/GenBank/DDBJ databases">
        <authorList>
            <consortium name="Lawrence Berkeley National Laboratory"/>
            <person name="Haridas S."/>
            <person name="Hensen N."/>
            <person name="Bonometti L."/>
            <person name="Westerberg I."/>
            <person name="Brannstrom I.O."/>
            <person name="Guillou S."/>
            <person name="Cros-Aarteil S."/>
            <person name="Calhoun S."/>
            <person name="Kuo A."/>
            <person name="Mondo S."/>
            <person name="Pangilinan J."/>
            <person name="Riley R."/>
            <person name="Labutti K."/>
            <person name="Andreopoulos B."/>
            <person name="Lipzen A."/>
            <person name="Chen C."/>
            <person name="Yanf M."/>
            <person name="Daum C."/>
            <person name="Ng V."/>
            <person name="Clum A."/>
            <person name="Steindorff A."/>
            <person name="Ohm R."/>
            <person name="Martin F."/>
            <person name="Silar P."/>
            <person name="Natvig D."/>
            <person name="Lalanne C."/>
            <person name="Gautier V."/>
            <person name="Ament-Velasquez S.L."/>
            <person name="Kruys A."/>
            <person name="Hutchinson M.I."/>
            <person name="Powell A.J."/>
            <person name="Barry K."/>
            <person name="Miller A.N."/>
            <person name="Grigoriev I.V."/>
            <person name="Debuchy R."/>
            <person name="Gladieux P."/>
            <person name="Thoren M.H."/>
            <person name="Johannesson H."/>
        </authorList>
    </citation>
    <scope>NUCLEOTIDE SEQUENCE</scope>
    <source>
        <strain evidence="10">CBS 118394</strain>
    </source>
</reference>
<dbReference type="GO" id="GO:0005886">
    <property type="term" value="C:plasma membrane"/>
    <property type="evidence" value="ECO:0007669"/>
    <property type="project" value="TreeGrafter"/>
</dbReference>
<dbReference type="SUPFAM" id="SSF47384">
    <property type="entry name" value="Homodimeric domain of signal transducing histidine kinase"/>
    <property type="match status" value="1"/>
</dbReference>
<evidence type="ECO:0000256" key="6">
    <source>
        <dbReference type="PROSITE-ProRule" id="PRU00169"/>
    </source>
</evidence>
<dbReference type="AlphaFoldDB" id="A0AAE0I1D7"/>
<dbReference type="GO" id="GO:0000155">
    <property type="term" value="F:phosphorelay sensor kinase activity"/>
    <property type="evidence" value="ECO:0007669"/>
    <property type="project" value="InterPro"/>
</dbReference>
<dbReference type="SMART" id="SM00448">
    <property type="entry name" value="REC"/>
    <property type="match status" value="1"/>
</dbReference>
<dbReference type="InterPro" id="IPR036097">
    <property type="entry name" value="HisK_dim/P_sf"/>
</dbReference>
<dbReference type="GO" id="GO:0009927">
    <property type="term" value="F:histidine phosphotransfer kinase activity"/>
    <property type="evidence" value="ECO:0007669"/>
    <property type="project" value="TreeGrafter"/>
</dbReference>
<accession>A0AAE0I1D7</accession>
<evidence type="ECO:0000256" key="4">
    <source>
        <dbReference type="ARBA" id="ARBA00022679"/>
    </source>
</evidence>
<dbReference type="EMBL" id="JAUEDM010000005">
    <property type="protein sequence ID" value="KAK3316794.1"/>
    <property type="molecule type" value="Genomic_DNA"/>
</dbReference>
<protein>
    <recommendedName>
        <fullName evidence="2">histidine kinase</fullName>
        <ecNumber evidence="2">2.7.13.3</ecNumber>
    </recommendedName>
</protein>
<dbReference type="PRINTS" id="PR00344">
    <property type="entry name" value="BCTRLSENSOR"/>
</dbReference>
<dbReference type="PROSITE" id="PS50110">
    <property type="entry name" value="RESPONSE_REGULATORY"/>
    <property type="match status" value="1"/>
</dbReference>
<gene>
    <name evidence="10" type="ORF">B0H66DRAFT_478626</name>
</gene>